<accession>A0A0H5RLK5</accession>
<dbReference type="OrthoDB" id="8452208at2"/>
<evidence type="ECO:0008006" key="3">
    <source>
        <dbReference type="Google" id="ProtNLM"/>
    </source>
</evidence>
<dbReference type="STRING" id="146018.BN2156_01195"/>
<evidence type="ECO:0000313" key="1">
    <source>
        <dbReference type="EMBL" id="CRZ14347.1"/>
    </source>
</evidence>
<keyword evidence="2" id="KW-1185">Reference proteome</keyword>
<dbReference type="EMBL" id="CWKH01000001">
    <property type="protein sequence ID" value="CRZ14347.1"/>
    <property type="molecule type" value="Genomic_DNA"/>
</dbReference>
<reference evidence="2" key="1">
    <citation type="submission" date="2015-07" db="EMBL/GenBank/DDBJ databases">
        <authorList>
            <person name="Urmite Genomes"/>
        </authorList>
    </citation>
    <scope>NUCLEOTIDE SEQUENCE [LARGE SCALE GENOMIC DNA]</scope>
    <source>
        <strain evidence="2">type strain: ATCC 49404</strain>
    </source>
</reference>
<proteinExistence type="predicted"/>
<dbReference type="AlphaFoldDB" id="A0A0H5RLK5"/>
<dbReference type="Proteomes" id="UP000199147">
    <property type="component" value="Unassembled WGS sequence"/>
</dbReference>
<name>A0A0H5RLK5_9MYCO</name>
<protein>
    <recommendedName>
        <fullName evidence="3">Knr4/Smi1-like domain-containing protein</fullName>
    </recommendedName>
</protein>
<sequence length="204" mass="23182">MAVIESAARLFELLSAGGDEFTRYLRPGLSTQRMEDLLGRAGLPQPPPDVCEFYGAFNLVPGYQYELDQPSFYGIYWLLSFEDALAEWDYRRSNDYAEPPWQDAFPFLQEDGNVFLVETEADENGNHRVINDFLGDIPTATFSNLATMFDTFTEWLSSGALPAGHGRVPGYYEGDQQHVYEIAARLNPGIPYWEELLSQQRDTI</sequence>
<gene>
    <name evidence="1" type="ORF">BN2156_01195</name>
</gene>
<evidence type="ECO:0000313" key="2">
    <source>
        <dbReference type="Proteomes" id="UP000199147"/>
    </source>
</evidence>
<organism evidence="1 2">
    <name type="scientific">Mycolicibacterium neworleansense</name>
    <dbReference type="NCBI Taxonomy" id="146018"/>
    <lineage>
        <taxon>Bacteria</taxon>
        <taxon>Bacillati</taxon>
        <taxon>Actinomycetota</taxon>
        <taxon>Actinomycetes</taxon>
        <taxon>Mycobacteriales</taxon>
        <taxon>Mycobacteriaceae</taxon>
        <taxon>Mycolicibacterium</taxon>
    </lineage>
</organism>
<dbReference type="RefSeq" id="WP_131725129.1">
    <property type="nucleotide sequence ID" value="NZ_CWKH01000001.1"/>
</dbReference>